<dbReference type="PANTHER" id="PTHR42879:SF2">
    <property type="entry name" value="3-OXOACYL-[ACYL-CARRIER-PROTEIN] REDUCTASE FABG"/>
    <property type="match status" value="1"/>
</dbReference>
<dbReference type="PRINTS" id="PR00080">
    <property type="entry name" value="SDRFAMILY"/>
</dbReference>
<sequence length="245" mass="26325">MVDKTWALVTGASGGIGREICRALAADGISIFMHYNENQVSVRDLQHLLTKDYPDQSFPIIQADLSKKAGVDALVKGIDQPITCLVHNAGMSHIGLVQDVPRAVLHDFLHAQLAAPFILTQKLLPDMVRARKGKIIFVTSIWGETGASTEALYSMIKGGQNSLVKALAKELAPSGISVNGVAPGAIDTAMMADFDMDTIRSMKEDIPAGRLGSPREVAGLVRFLTSPHADYINGQIISINGAWYC</sequence>
<dbReference type="InterPro" id="IPR002347">
    <property type="entry name" value="SDR_fam"/>
</dbReference>
<evidence type="ECO:0000256" key="1">
    <source>
        <dbReference type="ARBA" id="ARBA00006484"/>
    </source>
</evidence>
<dbReference type="Proteomes" id="UP001596022">
    <property type="component" value="Unassembled WGS sequence"/>
</dbReference>
<dbReference type="GO" id="GO:0003746">
    <property type="term" value="F:translation elongation factor activity"/>
    <property type="evidence" value="ECO:0007669"/>
    <property type="project" value="UniProtKB-KW"/>
</dbReference>
<dbReference type="Pfam" id="PF13561">
    <property type="entry name" value="adh_short_C2"/>
    <property type="match status" value="1"/>
</dbReference>
<dbReference type="Gene3D" id="3.40.50.720">
    <property type="entry name" value="NAD(P)-binding Rossmann-like Domain"/>
    <property type="match status" value="1"/>
</dbReference>
<comment type="caution">
    <text evidence="2">The sequence shown here is derived from an EMBL/GenBank/DDBJ whole genome shotgun (WGS) entry which is preliminary data.</text>
</comment>
<dbReference type="RefSeq" id="WP_376844452.1">
    <property type="nucleotide sequence ID" value="NZ_JBHSFW010000001.1"/>
</dbReference>
<comment type="similarity">
    <text evidence="1">Belongs to the short-chain dehydrogenases/reductases (SDR) family.</text>
</comment>
<dbReference type="NCBIfam" id="NF047420">
    <property type="entry name" value="EF_P_mod_YmfI"/>
    <property type="match status" value="1"/>
</dbReference>
<dbReference type="SUPFAM" id="SSF51735">
    <property type="entry name" value="NAD(P)-binding Rossmann-fold domains"/>
    <property type="match status" value="1"/>
</dbReference>
<gene>
    <name evidence="2" type="primary">ymfI</name>
    <name evidence="2" type="ORF">ACFO4N_01535</name>
</gene>
<keyword evidence="2" id="KW-0648">Protein biosynthesis</keyword>
<dbReference type="EMBL" id="JBHSFW010000001">
    <property type="protein sequence ID" value="MFC4617408.1"/>
    <property type="molecule type" value="Genomic_DNA"/>
</dbReference>
<keyword evidence="2" id="KW-0251">Elongation factor</keyword>
<dbReference type="PRINTS" id="PR00081">
    <property type="entry name" value="GDHRDH"/>
</dbReference>
<organism evidence="2 3">
    <name type="scientific">Camelliibacillus cellulosilyticus</name>
    <dbReference type="NCBI Taxonomy" id="2174486"/>
    <lineage>
        <taxon>Bacteria</taxon>
        <taxon>Bacillati</taxon>
        <taxon>Bacillota</taxon>
        <taxon>Bacilli</taxon>
        <taxon>Bacillales</taxon>
        <taxon>Sporolactobacillaceae</taxon>
        <taxon>Camelliibacillus</taxon>
    </lineage>
</organism>
<keyword evidence="3" id="KW-1185">Reference proteome</keyword>
<dbReference type="InterPro" id="IPR050259">
    <property type="entry name" value="SDR"/>
</dbReference>
<dbReference type="InterPro" id="IPR036291">
    <property type="entry name" value="NAD(P)-bd_dom_sf"/>
</dbReference>
<dbReference type="CDD" id="cd05233">
    <property type="entry name" value="SDR_c"/>
    <property type="match status" value="1"/>
</dbReference>
<dbReference type="PANTHER" id="PTHR42879">
    <property type="entry name" value="3-OXOACYL-(ACYL-CARRIER-PROTEIN) REDUCTASE"/>
    <property type="match status" value="1"/>
</dbReference>
<evidence type="ECO:0000313" key="3">
    <source>
        <dbReference type="Proteomes" id="UP001596022"/>
    </source>
</evidence>
<protein>
    <submittedName>
        <fullName evidence="2">Elongation factor P 5-aminopentanone reductase</fullName>
    </submittedName>
</protein>
<name>A0ABV9GGZ0_9BACL</name>
<evidence type="ECO:0000313" key="2">
    <source>
        <dbReference type="EMBL" id="MFC4617408.1"/>
    </source>
</evidence>
<accession>A0ABV9GGZ0</accession>
<reference evidence="3" key="1">
    <citation type="journal article" date="2019" name="Int. J. Syst. Evol. Microbiol.">
        <title>The Global Catalogue of Microorganisms (GCM) 10K type strain sequencing project: providing services to taxonomists for standard genome sequencing and annotation.</title>
        <authorList>
            <consortium name="The Broad Institute Genomics Platform"/>
            <consortium name="The Broad Institute Genome Sequencing Center for Infectious Disease"/>
            <person name="Wu L."/>
            <person name="Ma J."/>
        </authorList>
    </citation>
    <scope>NUCLEOTIDE SEQUENCE [LARGE SCALE GENOMIC DNA]</scope>
    <source>
        <strain evidence="3">CGMCC 1.16306</strain>
    </source>
</reference>
<proteinExistence type="inferred from homology"/>